<gene>
    <name evidence="1" type="ORF">OMP40_27645</name>
</gene>
<comment type="caution">
    <text evidence="1">The sequence shown here is derived from an EMBL/GenBank/DDBJ whole genome shotgun (WGS) entry which is preliminary data.</text>
</comment>
<evidence type="ECO:0000313" key="1">
    <source>
        <dbReference type="EMBL" id="MDG0812677.1"/>
    </source>
</evidence>
<dbReference type="EMBL" id="JAPDIA010000008">
    <property type="protein sequence ID" value="MDG0812677.1"/>
    <property type="molecule type" value="Genomic_DNA"/>
</dbReference>
<dbReference type="RefSeq" id="WP_277536111.1">
    <property type="nucleotide sequence ID" value="NZ_JAPDIA010000008.1"/>
</dbReference>
<reference evidence="1" key="1">
    <citation type="submission" date="2022-10" db="EMBL/GenBank/DDBJ databases">
        <title>Comparative genomic analysis of Cohnella hashimotonis sp. nov., isolated from the International Space Station.</title>
        <authorList>
            <person name="Simpson A."/>
            <person name="Venkateswaran K."/>
        </authorList>
    </citation>
    <scope>NUCLEOTIDE SEQUENCE</scope>
    <source>
        <strain evidence="1">DSM 28161</strain>
    </source>
</reference>
<dbReference type="AlphaFoldDB" id="A0A9X4L3A7"/>
<protein>
    <submittedName>
        <fullName evidence="1">Uncharacterized protein</fullName>
    </submittedName>
</protein>
<name>A0A9X4L3A7_9BACL</name>
<organism evidence="1 2">
    <name type="scientific">Cohnella rhizosphaerae</name>
    <dbReference type="NCBI Taxonomy" id="1457232"/>
    <lineage>
        <taxon>Bacteria</taxon>
        <taxon>Bacillati</taxon>
        <taxon>Bacillota</taxon>
        <taxon>Bacilli</taxon>
        <taxon>Bacillales</taxon>
        <taxon>Paenibacillaceae</taxon>
        <taxon>Cohnella</taxon>
    </lineage>
</organism>
<proteinExistence type="predicted"/>
<dbReference type="Proteomes" id="UP001153404">
    <property type="component" value="Unassembled WGS sequence"/>
</dbReference>
<keyword evidence="2" id="KW-1185">Reference proteome</keyword>
<sequence>MKLKQLRLGGFGRLGQLFAYIIRLQVFVARDQPNVAQHLAFLPNRDRHPLAQPDLVDRRNEEGRFAFHQLRDYAFPPQRLHDFIGHSFADDGRDARRVRLSLMGAVGD</sequence>
<accession>A0A9X4L3A7</accession>
<evidence type="ECO:0000313" key="2">
    <source>
        <dbReference type="Proteomes" id="UP001153404"/>
    </source>
</evidence>